<protein>
    <submittedName>
        <fullName evidence="3">Uncharacterized protein</fullName>
    </submittedName>
</protein>
<organism evidence="3 4">
    <name type="scientific">Pristionchus mayeri</name>
    <dbReference type="NCBI Taxonomy" id="1317129"/>
    <lineage>
        <taxon>Eukaryota</taxon>
        <taxon>Metazoa</taxon>
        <taxon>Ecdysozoa</taxon>
        <taxon>Nematoda</taxon>
        <taxon>Chromadorea</taxon>
        <taxon>Rhabditida</taxon>
        <taxon>Rhabditina</taxon>
        <taxon>Diplogasteromorpha</taxon>
        <taxon>Diplogasteroidea</taxon>
        <taxon>Neodiplogasteridae</taxon>
        <taxon>Pristionchus</taxon>
    </lineage>
</organism>
<gene>
    <name evidence="3" type="ORF">PMAYCL1PPCAC_12929</name>
</gene>
<feature type="region of interest" description="Disordered" evidence="1">
    <location>
        <begin position="32"/>
        <end position="64"/>
    </location>
</feature>
<accession>A0AAN4ZNW2</accession>
<feature type="non-terminal residue" evidence="3">
    <location>
        <position position="78"/>
    </location>
</feature>
<feature type="chain" id="PRO_5042987052" evidence="2">
    <location>
        <begin position="22"/>
        <end position="78"/>
    </location>
</feature>
<comment type="caution">
    <text evidence="3">The sequence shown here is derived from an EMBL/GenBank/DDBJ whole genome shotgun (WGS) entry which is preliminary data.</text>
</comment>
<sequence>LPGGTAALLSLLALIAFPLGALVFCKVGRKTSISAGQGNGQSDKSMKSKSVSKSMMGPHSPEVAASDHRVQWAAGIVE</sequence>
<dbReference type="AlphaFoldDB" id="A0AAN4ZNW2"/>
<evidence type="ECO:0000313" key="3">
    <source>
        <dbReference type="EMBL" id="GMR42734.1"/>
    </source>
</evidence>
<feature type="signal peptide" evidence="2">
    <location>
        <begin position="1"/>
        <end position="21"/>
    </location>
</feature>
<reference evidence="4" key="1">
    <citation type="submission" date="2022-10" db="EMBL/GenBank/DDBJ databases">
        <title>Genome assembly of Pristionchus species.</title>
        <authorList>
            <person name="Yoshida K."/>
            <person name="Sommer R.J."/>
        </authorList>
    </citation>
    <scope>NUCLEOTIDE SEQUENCE [LARGE SCALE GENOMIC DNA]</scope>
    <source>
        <strain evidence="4">RS5460</strain>
    </source>
</reference>
<dbReference type="EMBL" id="BTRK01000003">
    <property type="protein sequence ID" value="GMR42734.1"/>
    <property type="molecule type" value="Genomic_DNA"/>
</dbReference>
<keyword evidence="4" id="KW-1185">Reference proteome</keyword>
<feature type="non-terminal residue" evidence="3">
    <location>
        <position position="1"/>
    </location>
</feature>
<evidence type="ECO:0000256" key="2">
    <source>
        <dbReference type="SAM" id="SignalP"/>
    </source>
</evidence>
<keyword evidence="2" id="KW-0732">Signal</keyword>
<dbReference type="Proteomes" id="UP001328107">
    <property type="component" value="Unassembled WGS sequence"/>
</dbReference>
<name>A0AAN4ZNW2_9BILA</name>
<evidence type="ECO:0000313" key="4">
    <source>
        <dbReference type="Proteomes" id="UP001328107"/>
    </source>
</evidence>
<evidence type="ECO:0000256" key="1">
    <source>
        <dbReference type="SAM" id="MobiDB-lite"/>
    </source>
</evidence>
<proteinExistence type="predicted"/>